<evidence type="ECO:0000313" key="2">
    <source>
        <dbReference type="Proteomes" id="UP000001396"/>
    </source>
</evidence>
<dbReference type="InterPro" id="IPR032675">
    <property type="entry name" value="LRR_dom_sf"/>
</dbReference>
<evidence type="ECO:0000313" key="1">
    <source>
        <dbReference type="EMBL" id="EFA75094.1"/>
    </source>
</evidence>
<dbReference type="SUPFAM" id="SSF52058">
    <property type="entry name" value="L domain-like"/>
    <property type="match status" value="1"/>
</dbReference>
<gene>
    <name evidence="1" type="ORF">PPL_11168</name>
</gene>
<dbReference type="STRING" id="670386.D3BTQ8"/>
<dbReference type="InterPro" id="IPR008615">
    <property type="entry name" value="FNIP"/>
</dbReference>
<dbReference type="InterPro" id="IPR051251">
    <property type="entry name" value="STK_FNIP-Repeat"/>
</dbReference>
<dbReference type="FunCoup" id="D3BTQ8">
    <property type="interactions" value="933"/>
</dbReference>
<protein>
    <submittedName>
        <fullName evidence="1">Uncharacterized protein</fullName>
    </submittedName>
</protein>
<reference evidence="1 2" key="1">
    <citation type="journal article" date="2011" name="Genome Res.">
        <title>Phylogeny-wide analysis of social amoeba genomes highlights ancient origins for complex intercellular communication.</title>
        <authorList>
            <person name="Heidel A.J."/>
            <person name="Lawal H.M."/>
            <person name="Felder M."/>
            <person name="Schilde C."/>
            <person name="Helps N.R."/>
            <person name="Tunggal B."/>
            <person name="Rivero F."/>
            <person name="John U."/>
            <person name="Schleicher M."/>
            <person name="Eichinger L."/>
            <person name="Platzer M."/>
            <person name="Noegel A.A."/>
            <person name="Schaap P."/>
            <person name="Gloeckner G."/>
        </authorList>
    </citation>
    <scope>NUCLEOTIDE SEQUENCE [LARGE SCALE GENOMIC DNA]</scope>
    <source>
        <strain evidence="2">ATCC 26659 / Pp 5 / PN500</strain>
    </source>
</reference>
<comment type="caution">
    <text evidence="1">The sequence shown here is derived from an EMBL/GenBank/DDBJ whole genome shotgun (WGS) entry which is preliminary data.</text>
</comment>
<dbReference type="EMBL" id="ADBJ01000056">
    <property type="protein sequence ID" value="EFA75094.1"/>
    <property type="molecule type" value="Genomic_DNA"/>
</dbReference>
<sequence>MYKYKDRYLIFNGLTHAQSQLIYNRSNHVTLTSYQTQFQRISDIQSCSLLICGSSASLKMGPTFSDYIIDISKVNNTENLSSKIPLNVRSVTIFEWQDNLAFDISDSRISQLEIRCDNLKILPGSLPNTLETLNHSNQRPVFNAHVLPNTIKYMTADYRQQELAPGLLPQSLERLSLLFNGNTLKEHPLPDNLKVLHICTFNMVAPKIDIGQLPRSLETLTLDYKIVDNIENLSILSQFQRLTTIECNFEWLSSLPPSITTLRFTKCSLGGIYIEPSVIPSTITNLDFGGMKLFRLKPGSIPLSVTKLSLGYFGYFLEPGVIPIGVRELDTFLSFSNISFGSIPNTVQSLKLSKYSDGAESESAFLGILSLPSIKKLSFDTEKEISRFPPNLELLKLTGNNNQLLHSSLPPTLKNLILYQIILVKDVCEDSAHQQPQRLTMNVDSSFFRENTLEDLPISVEIIRINGNIELRRYNQSSIFIGYNRDYLVNGGFIESTQHLRDLINNRVFKRHIINERIAKIIT</sequence>
<dbReference type="InParanoid" id="D3BTQ8"/>
<dbReference type="PANTHER" id="PTHR32134">
    <property type="entry name" value="FNIP REPEAT-CONTAINING PROTEIN"/>
    <property type="match status" value="1"/>
</dbReference>
<accession>D3BTQ8</accession>
<dbReference type="GeneID" id="31366636"/>
<dbReference type="Proteomes" id="UP000001396">
    <property type="component" value="Unassembled WGS sequence"/>
</dbReference>
<keyword evidence="2" id="KW-1185">Reference proteome</keyword>
<dbReference type="Pfam" id="PF05725">
    <property type="entry name" value="FNIP"/>
    <property type="match status" value="1"/>
</dbReference>
<proteinExistence type="predicted"/>
<dbReference type="PANTHER" id="PTHR32134:SF92">
    <property type="entry name" value="FNIP REPEAT-CONTAINING PROTEIN"/>
    <property type="match status" value="1"/>
</dbReference>
<dbReference type="RefSeq" id="XP_020427228.1">
    <property type="nucleotide sequence ID" value="XM_020581925.1"/>
</dbReference>
<name>D3BTQ8_HETP5</name>
<organism evidence="1 2">
    <name type="scientific">Heterostelium pallidum (strain ATCC 26659 / Pp 5 / PN500)</name>
    <name type="common">Cellular slime mold</name>
    <name type="synonym">Polysphondylium pallidum</name>
    <dbReference type="NCBI Taxonomy" id="670386"/>
    <lineage>
        <taxon>Eukaryota</taxon>
        <taxon>Amoebozoa</taxon>
        <taxon>Evosea</taxon>
        <taxon>Eumycetozoa</taxon>
        <taxon>Dictyostelia</taxon>
        <taxon>Acytosteliales</taxon>
        <taxon>Acytosteliaceae</taxon>
        <taxon>Heterostelium</taxon>
    </lineage>
</organism>
<dbReference type="Gene3D" id="3.80.10.10">
    <property type="entry name" value="Ribonuclease Inhibitor"/>
    <property type="match status" value="1"/>
</dbReference>
<dbReference type="AlphaFoldDB" id="D3BTQ8"/>